<evidence type="ECO:0000313" key="3">
    <source>
        <dbReference type="EMBL" id="RDB15638.1"/>
    </source>
</evidence>
<dbReference type="InParanoid" id="A0A369J8H7"/>
<sequence length="100" mass="10659">MANLNKPPEEACGSDGNLKEPDDMDWSEPGVETIFLLSTTLAKFTFMHMIGSMAKPVTRKHAALAAATALDFKCIAIAKNVATANAGPKKAKPKKLTDVD</sequence>
<dbReference type="Proteomes" id="UP000076154">
    <property type="component" value="Unassembled WGS sequence"/>
</dbReference>
<evidence type="ECO:0000313" key="2">
    <source>
        <dbReference type="EMBL" id="RDB15166.1"/>
    </source>
</evidence>
<evidence type="ECO:0000256" key="1">
    <source>
        <dbReference type="SAM" id="MobiDB-lite"/>
    </source>
</evidence>
<evidence type="ECO:0000313" key="4">
    <source>
        <dbReference type="Proteomes" id="UP000076154"/>
    </source>
</evidence>
<gene>
    <name evidence="3" type="ORF">Hypma_004004</name>
    <name evidence="2" type="ORF">Hypma_004854</name>
</gene>
<dbReference type="AlphaFoldDB" id="A0A369J8H7"/>
<feature type="region of interest" description="Disordered" evidence="1">
    <location>
        <begin position="1"/>
        <end position="25"/>
    </location>
</feature>
<keyword evidence="4" id="KW-1185">Reference proteome</keyword>
<dbReference type="EMBL" id="LUEZ02000146">
    <property type="protein sequence ID" value="RDB15638.1"/>
    <property type="molecule type" value="Genomic_DNA"/>
</dbReference>
<dbReference type="EMBL" id="LUEZ02000190">
    <property type="protein sequence ID" value="RDB15166.1"/>
    <property type="molecule type" value="Genomic_DNA"/>
</dbReference>
<accession>A0A369J8H7</accession>
<organism evidence="2 4">
    <name type="scientific">Hypsizygus marmoreus</name>
    <name type="common">White beech mushroom</name>
    <name type="synonym">Agaricus marmoreus</name>
    <dbReference type="NCBI Taxonomy" id="39966"/>
    <lineage>
        <taxon>Eukaryota</taxon>
        <taxon>Fungi</taxon>
        <taxon>Dikarya</taxon>
        <taxon>Basidiomycota</taxon>
        <taxon>Agaricomycotina</taxon>
        <taxon>Agaricomycetes</taxon>
        <taxon>Agaricomycetidae</taxon>
        <taxon>Agaricales</taxon>
        <taxon>Tricholomatineae</taxon>
        <taxon>Lyophyllaceae</taxon>
        <taxon>Hypsizygus</taxon>
    </lineage>
</organism>
<name>A0A369J8H7_HYPMA</name>
<protein>
    <submittedName>
        <fullName evidence="2">Uncharacterized protein</fullName>
    </submittedName>
</protein>
<comment type="caution">
    <text evidence="2">The sequence shown here is derived from an EMBL/GenBank/DDBJ whole genome shotgun (WGS) entry which is preliminary data.</text>
</comment>
<reference evidence="2 4" key="1">
    <citation type="submission" date="2018-04" db="EMBL/GenBank/DDBJ databases">
        <title>Whole genome sequencing of Hypsizygus marmoreus.</title>
        <authorList>
            <person name="Choi I.-G."/>
            <person name="Min B."/>
            <person name="Kim J.-G."/>
            <person name="Kim S."/>
            <person name="Oh Y.-L."/>
            <person name="Kong W.-S."/>
            <person name="Park H."/>
            <person name="Jeong J."/>
            <person name="Song E.-S."/>
        </authorList>
    </citation>
    <scope>NUCLEOTIDE SEQUENCE [LARGE SCALE GENOMIC DNA]</scope>
    <source>
        <strain evidence="2 4">51987-8</strain>
    </source>
</reference>
<proteinExistence type="predicted"/>